<feature type="region of interest" description="Disordered" evidence="1">
    <location>
        <begin position="214"/>
        <end position="308"/>
    </location>
</feature>
<evidence type="ECO:0000313" key="3">
    <source>
        <dbReference type="Proteomes" id="UP000562254"/>
    </source>
</evidence>
<comment type="caution">
    <text evidence="2">The sequence shown here is derived from an EMBL/GenBank/DDBJ whole genome shotgun (WGS) entry which is preliminary data.</text>
</comment>
<dbReference type="CDD" id="cd14738">
    <property type="entry name" value="PAAR_2"/>
    <property type="match status" value="1"/>
</dbReference>
<dbReference type="Pfam" id="PF14891">
    <property type="entry name" value="Peptidase_M91"/>
    <property type="match status" value="1"/>
</dbReference>
<dbReference type="Pfam" id="PF05488">
    <property type="entry name" value="PAAR_motif"/>
    <property type="match status" value="1"/>
</dbReference>
<organism evidence="2 3">
    <name type="scientific">Neoroseomonas alkaliterrae</name>
    <dbReference type="NCBI Taxonomy" id="1452450"/>
    <lineage>
        <taxon>Bacteria</taxon>
        <taxon>Pseudomonadati</taxon>
        <taxon>Pseudomonadota</taxon>
        <taxon>Alphaproteobacteria</taxon>
        <taxon>Acetobacterales</taxon>
        <taxon>Acetobacteraceae</taxon>
        <taxon>Neoroseomonas</taxon>
    </lineage>
</organism>
<dbReference type="AlphaFoldDB" id="A0A840Y9V1"/>
<gene>
    <name evidence="2" type="ORF">FHS88_002789</name>
</gene>
<feature type="compositionally biased region" description="Basic and acidic residues" evidence="1">
    <location>
        <begin position="275"/>
        <end position="292"/>
    </location>
</feature>
<evidence type="ECO:0000313" key="2">
    <source>
        <dbReference type="EMBL" id="MBB5690654.1"/>
    </source>
</evidence>
<name>A0A840Y9V1_9PROT</name>
<reference evidence="2 3" key="1">
    <citation type="submission" date="2020-08" db="EMBL/GenBank/DDBJ databases">
        <title>Genomic Encyclopedia of Type Strains, Phase IV (KMG-IV): sequencing the most valuable type-strain genomes for metagenomic binning, comparative biology and taxonomic classification.</title>
        <authorList>
            <person name="Goeker M."/>
        </authorList>
    </citation>
    <scope>NUCLEOTIDE SEQUENCE [LARGE SCALE GENOMIC DNA]</scope>
    <source>
        <strain evidence="2 3">DSM 25895</strain>
    </source>
</reference>
<dbReference type="RefSeq" id="WP_184485661.1">
    <property type="nucleotide sequence ID" value="NZ_JAAEDJ010000051.1"/>
</dbReference>
<sequence>MTSFPAARVTDMHLCPMASPAVPPVPHVGGPILPPCAPTVLIGSLFSARILDMAMCVGPPDAIAQGAATVLVMNMPASRILDSTSHGGKIIMGCFTVLIGGKTATIKVDPNADPAFLAQLRAALAQIFSTPSGREWLRQMSETGREITILQGGPGANFATPANSADASNGTGTNTTVTWDPNTTSLGGYSPAVSNCGSDVILFHEMVHGLHNAQGNGMKGPYETFPGQSGGSFREEERKTVGTSPNVPQPGGGTRPVQQAGPPVSNAPAGQQVDYSRDVPTENSYRRDKGLPDRPSYYPSNWPGGPPW</sequence>
<evidence type="ECO:0000256" key="1">
    <source>
        <dbReference type="SAM" id="MobiDB-lite"/>
    </source>
</evidence>
<keyword evidence="3" id="KW-1185">Reference proteome</keyword>
<dbReference type="InterPro" id="IPR028208">
    <property type="entry name" value="Effector_pro_NleD-like"/>
</dbReference>
<accession>A0A840Y9V1</accession>
<dbReference type="Proteomes" id="UP000562254">
    <property type="component" value="Unassembled WGS sequence"/>
</dbReference>
<dbReference type="EMBL" id="JACIJE010000007">
    <property type="protein sequence ID" value="MBB5690654.1"/>
    <property type="molecule type" value="Genomic_DNA"/>
</dbReference>
<protein>
    <submittedName>
        <fullName evidence="2">Putative Zn-binding protein involved in type VI secretion</fullName>
    </submittedName>
</protein>
<dbReference type="Gene3D" id="2.60.200.60">
    <property type="match status" value="2"/>
</dbReference>
<proteinExistence type="predicted"/>
<dbReference type="InterPro" id="IPR008727">
    <property type="entry name" value="PAAR_motif"/>
</dbReference>